<gene>
    <name evidence="2" type="ordered locus">Npun_R2957</name>
</gene>
<keyword evidence="3" id="KW-1185">Reference proteome</keyword>
<dbReference type="eggNOG" id="ENOG503207R">
    <property type="taxonomic scope" value="Bacteria"/>
</dbReference>
<evidence type="ECO:0000313" key="2">
    <source>
        <dbReference type="EMBL" id="ACC81488.1"/>
    </source>
</evidence>
<dbReference type="EnsemblBacteria" id="ACC81488">
    <property type="protein sequence ID" value="ACC81488"/>
    <property type="gene ID" value="Npun_R2957"/>
</dbReference>
<evidence type="ECO:0000313" key="3">
    <source>
        <dbReference type="Proteomes" id="UP000001191"/>
    </source>
</evidence>
<name>B2IWN4_NOSP7</name>
<dbReference type="HOGENOM" id="CLU_2011209_0_0_3"/>
<dbReference type="EMBL" id="CP001037">
    <property type="protein sequence ID" value="ACC81488.1"/>
    <property type="molecule type" value="Genomic_DNA"/>
</dbReference>
<accession>B2IWN4</accession>
<organism evidence="2 3">
    <name type="scientific">Nostoc punctiforme (strain ATCC 29133 / PCC 73102)</name>
    <dbReference type="NCBI Taxonomy" id="63737"/>
    <lineage>
        <taxon>Bacteria</taxon>
        <taxon>Bacillati</taxon>
        <taxon>Cyanobacteriota</taxon>
        <taxon>Cyanophyceae</taxon>
        <taxon>Nostocales</taxon>
        <taxon>Nostocaceae</taxon>
        <taxon>Nostoc</taxon>
    </lineage>
</organism>
<reference evidence="2 3" key="2">
    <citation type="journal article" date="2013" name="Plant Physiol.">
        <title>A Nostoc punctiforme Sugar Transporter Necessary to Establish a Cyanobacterium-Plant Symbiosis.</title>
        <authorList>
            <person name="Ekman M."/>
            <person name="Picossi S."/>
            <person name="Campbell E.L."/>
            <person name="Meeks J.C."/>
            <person name="Flores E."/>
        </authorList>
    </citation>
    <scope>NUCLEOTIDE SEQUENCE [LARGE SCALE GENOMIC DNA]</scope>
    <source>
        <strain evidence="3">ATCC 29133 / PCC 73102</strain>
    </source>
</reference>
<dbReference type="RefSeq" id="WP_012409478.1">
    <property type="nucleotide sequence ID" value="NC_010628.1"/>
</dbReference>
<feature type="region of interest" description="Disordered" evidence="1">
    <location>
        <begin position="103"/>
        <end position="129"/>
    </location>
</feature>
<dbReference type="OrthoDB" id="583315at2"/>
<sequence>MQKILLSLKKALSSSFLVVCLMVSISLSGSFIFVQQASYATTLEELKLVPPEFKPNSEEKINRANEYDPGVGIQEEERQKAYEQAIKDSKNLNTIEKTYERNLKAEQEQNPPETFGEKAKEVIEKVTGK</sequence>
<proteinExistence type="predicted"/>
<dbReference type="AlphaFoldDB" id="B2IWN4"/>
<feature type="compositionally biased region" description="Basic and acidic residues" evidence="1">
    <location>
        <begin position="115"/>
        <end position="129"/>
    </location>
</feature>
<evidence type="ECO:0000256" key="1">
    <source>
        <dbReference type="SAM" id="MobiDB-lite"/>
    </source>
</evidence>
<protein>
    <submittedName>
        <fullName evidence="2">Uncharacterized protein</fullName>
    </submittedName>
</protein>
<dbReference type="KEGG" id="npu:Npun_R2957"/>
<reference evidence="3" key="1">
    <citation type="submission" date="2008-04" db="EMBL/GenBank/DDBJ databases">
        <title>Complete sequence of chromosome of Nostoc punctiforme ATCC 29133.</title>
        <authorList>
            <consortium name="US DOE Joint Genome Institute"/>
            <person name="Copeland A."/>
            <person name="Lucas S."/>
            <person name="Lapidus A."/>
            <person name="Glavina del Rio T."/>
            <person name="Dalin E."/>
            <person name="Tice H."/>
            <person name="Pitluck S."/>
            <person name="Chain P."/>
            <person name="Malfatti S."/>
            <person name="Shin M."/>
            <person name="Vergez L."/>
            <person name="Schmutz J."/>
            <person name="Larimer F."/>
            <person name="Land M."/>
            <person name="Hauser L."/>
            <person name="Kyrpides N."/>
            <person name="Kim E."/>
            <person name="Meeks J.C."/>
            <person name="Elhai J."/>
            <person name="Campbell E.L."/>
            <person name="Thiel T."/>
            <person name="Longmire J."/>
            <person name="Potts M."/>
            <person name="Atlas R."/>
        </authorList>
    </citation>
    <scope>NUCLEOTIDE SEQUENCE [LARGE SCALE GENOMIC DNA]</scope>
    <source>
        <strain evidence="3">ATCC 29133 / PCC 73102</strain>
    </source>
</reference>
<dbReference type="Proteomes" id="UP000001191">
    <property type="component" value="Chromosome"/>
</dbReference>